<dbReference type="NCBIfam" id="TIGR01726">
    <property type="entry name" value="HEQRo_perm_3TM"/>
    <property type="match status" value="1"/>
</dbReference>
<evidence type="ECO:0000256" key="4">
    <source>
        <dbReference type="ARBA" id="ARBA00022475"/>
    </source>
</evidence>
<dbReference type="Gene3D" id="1.10.3720.10">
    <property type="entry name" value="MetI-like"/>
    <property type="match status" value="1"/>
</dbReference>
<dbReference type="Proteomes" id="UP000051500">
    <property type="component" value="Unassembled WGS sequence"/>
</dbReference>
<feature type="transmembrane region" description="Helical" evidence="9">
    <location>
        <begin position="351"/>
        <end position="372"/>
    </location>
</feature>
<evidence type="ECO:0000256" key="1">
    <source>
        <dbReference type="ARBA" id="ARBA00004651"/>
    </source>
</evidence>
<dbReference type="Pfam" id="PF00497">
    <property type="entry name" value="SBP_bac_3"/>
    <property type="match status" value="1"/>
</dbReference>
<evidence type="ECO:0000313" key="13">
    <source>
        <dbReference type="Proteomes" id="UP000051500"/>
    </source>
</evidence>
<feature type="domain" description="ABC transmembrane type-1" evidence="11">
    <location>
        <begin position="297"/>
        <end position="485"/>
    </location>
</feature>
<evidence type="ECO:0000256" key="3">
    <source>
        <dbReference type="ARBA" id="ARBA00022448"/>
    </source>
</evidence>
<dbReference type="STRING" id="1122146.IV53_GL000509"/>
<dbReference type="InterPro" id="IPR043429">
    <property type="entry name" value="ArtM/GltK/GlnP/TcyL/YhdX-like"/>
</dbReference>
<protein>
    <submittedName>
        <fullName evidence="12">Amino acid ABC transporter</fullName>
    </submittedName>
</protein>
<dbReference type="Gene3D" id="3.40.190.10">
    <property type="entry name" value="Periplasmic binding protein-like II"/>
    <property type="match status" value="2"/>
</dbReference>
<dbReference type="AlphaFoldDB" id="A0A0R2KGL4"/>
<comment type="subcellular location">
    <subcellularLocation>
        <location evidence="1 9">Cell membrane</location>
        <topology evidence="1 9">Multi-pass membrane protein</topology>
    </subcellularLocation>
</comment>
<dbReference type="GO" id="GO:0043190">
    <property type="term" value="C:ATP-binding cassette (ABC) transporter complex"/>
    <property type="evidence" value="ECO:0007669"/>
    <property type="project" value="InterPro"/>
</dbReference>
<evidence type="ECO:0000256" key="10">
    <source>
        <dbReference type="SAM" id="SignalP"/>
    </source>
</evidence>
<keyword evidence="13" id="KW-1185">Reference proteome</keyword>
<comment type="similarity">
    <text evidence="2">Belongs to the binding-protein-dependent transport system permease family. HisMQ subfamily.</text>
</comment>
<dbReference type="PANTHER" id="PTHR30614:SF20">
    <property type="entry name" value="GLUTAMINE TRANSPORT SYSTEM PERMEASE PROTEIN GLNP"/>
    <property type="match status" value="1"/>
</dbReference>
<dbReference type="SUPFAM" id="SSF53850">
    <property type="entry name" value="Periplasmic binding protein-like II"/>
    <property type="match status" value="1"/>
</dbReference>
<keyword evidence="10" id="KW-0732">Signal</keyword>
<evidence type="ECO:0000313" key="12">
    <source>
        <dbReference type="EMBL" id="KRN88544.1"/>
    </source>
</evidence>
<organism evidence="12 13">
    <name type="scientific">Ligilactobacillus ceti DSM 22408</name>
    <dbReference type="NCBI Taxonomy" id="1122146"/>
    <lineage>
        <taxon>Bacteria</taxon>
        <taxon>Bacillati</taxon>
        <taxon>Bacillota</taxon>
        <taxon>Bacilli</taxon>
        <taxon>Lactobacillales</taxon>
        <taxon>Lactobacillaceae</taxon>
        <taxon>Ligilactobacillus</taxon>
    </lineage>
</organism>
<evidence type="ECO:0000256" key="6">
    <source>
        <dbReference type="ARBA" id="ARBA00022970"/>
    </source>
</evidence>
<feature type="signal peptide" evidence="10">
    <location>
        <begin position="1"/>
        <end position="27"/>
    </location>
</feature>
<reference evidence="12 13" key="1">
    <citation type="journal article" date="2015" name="Genome Announc.">
        <title>Expanding the biotechnology potential of lactobacilli through comparative genomics of 213 strains and associated genera.</title>
        <authorList>
            <person name="Sun Z."/>
            <person name="Harris H.M."/>
            <person name="McCann A."/>
            <person name="Guo C."/>
            <person name="Argimon S."/>
            <person name="Zhang W."/>
            <person name="Yang X."/>
            <person name="Jeffery I.B."/>
            <person name="Cooney J.C."/>
            <person name="Kagawa T.F."/>
            <person name="Liu W."/>
            <person name="Song Y."/>
            <person name="Salvetti E."/>
            <person name="Wrobel A."/>
            <person name="Rasinkangas P."/>
            <person name="Parkhill J."/>
            <person name="Rea M.C."/>
            <person name="O'Sullivan O."/>
            <person name="Ritari J."/>
            <person name="Douillard F.P."/>
            <person name="Paul Ross R."/>
            <person name="Yang R."/>
            <person name="Briner A.E."/>
            <person name="Felis G.E."/>
            <person name="de Vos W.M."/>
            <person name="Barrangou R."/>
            <person name="Klaenhammer T.R."/>
            <person name="Caufield P.W."/>
            <person name="Cui Y."/>
            <person name="Zhang H."/>
            <person name="O'Toole P.W."/>
        </authorList>
    </citation>
    <scope>NUCLEOTIDE SEQUENCE [LARGE SCALE GENOMIC DNA]</scope>
    <source>
        <strain evidence="12 13">DSM 22408</strain>
    </source>
</reference>
<name>A0A0R2KGL4_9LACO</name>
<dbReference type="PATRIC" id="fig|1122146.4.peg.521"/>
<dbReference type="GO" id="GO:0022857">
    <property type="term" value="F:transmembrane transporter activity"/>
    <property type="evidence" value="ECO:0007669"/>
    <property type="project" value="InterPro"/>
</dbReference>
<dbReference type="GO" id="GO:0006865">
    <property type="term" value="P:amino acid transport"/>
    <property type="evidence" value="ECO:0007669"/>
    <property type="project" value="UniProtKB-KW"/>
</dbReference>
<dbReference type="FunFam" id="1.10.3720.10:FF:000033">
    <property type="entry name" value="Polar amino acid ABC transporter permease"/>
    <property type="match status" value="1"/>
</dbReference>
<dbReference type="SUPFAM" id="SSF161098">
    <property type="entry name" value="MetI-like"/>
    <property type="match status" value="1"/>
</dbReference>
<keyword evidence="4" id="KW-1003">Cell membrane</keyword>
<feature type="transmembrane region" description="Helical" evidence="9">
    <location>
        <begin position="464"/>
        <end position="485"/>
    </location>
</feature>
<evidence type="ECO:0000256" key="2">
    <source>
        <dbReference type="ARBA" id="ARBA00010072"/>
    </source>
</evidence>
<dbReference type="InterPro" id="IPR010065">
    <property type="entry name" value="AA_ABC_transptr_permease_3TM"/>
</dbReference>
<keyword evidence="3 9" id="KW-0813">Transport</keyword>
<dbReference type="SMART" id="SM00062">
    <property type="entry name" value="PBPb"/>
    <property type="match status" value="1"/>
</dbReference>
<feature type="transmembrane region" description="Helical" evidence="9">
    <location>
        <begin position="299"/>
        <end position="320"/>
    </location>
</feature>
<dbReference type="InterPro" id="IPR001638">
    <property type="entry name" value="Solute-binding_3/MltF_N"/>
</dbReference>
<keyword evidence="7 9" id="KW-1133">Transmembrane helix</keyword>
<dbReference type="InterPro" id="IPR000515">
    <property type="entry name" value="MetI-like"/>
</dbReference>
<dbReference type="PROSITE" id="PS50928">
    <property type="entry name" value="ABC_TM1"/>
    <property type="match status" value="1"/>
</dbReference>
<accession>A0A0R2KGL4</accession>
<evidence type="ECO:0000256" key="5">
    <source>
        <dbReference type="ARBA" id="ARBA00022692"/>
    </source>
</evidence>
<dbReference type="EMBL" id="JQBZ01000025">
    <property type="protein sequence ID" value="KRN88544.1"/>
    <property type="molecule type" value="Genomic_DNA"/>
</dbReference>
<evidence type="ECO:0000259" key="11">
    <source>
        <dbReference type="PROSITE" id="PS50928"/>
    </source>
</evidence>
<keyword evidence="8 9" id="KW-0472">Membrane</keyword>
<dbReference type="OrthoDB" id="9811552at2"/>
<evidence type="ECO:0000256" key="9">
    <source>
        <dbReference type="RuleBase" id="RU363032"/>
    </source>
</evidence>
<comment type="caution">
    <text evidence="12">The sequence shown here is derived from an EMBL/GenBank/DDBJ whole genome shotgun (WGS) entry which is preliminary data.</text>
</comment>
<dbReference type="CDD" id="cd06261">
    <property type="entry name" value="TM_PBP2"/>
    <property type="match status" value="1"/>
</dbReference>
<feature type="chain" id="PRO_5006419494" evidence="10">
    <location>
        <begin position="28"/>
        <end position="495"/>
    </location>
</feature>
<sequence length="495" mass="54602">MQNIKKILFSIILVITMFMLPAHHVMADDNSNVNNTNDTSVKDIKEKGTLVVGVSADYPPYEFTAKVGDKTKYVGMDIDIARKIADDLGVKLELKNMDFDSLLVALETHKIDGVISAINPTPERRKNVDFTELYYSGKQVILVNEADRDKYQTKADFNGQTIGAQTGSLLYDLVKEQMPKAKVKGLAKLNNLVIALQTGKVQGVAMDQPTAEAYAVNNKGLVIMDPKFKVDADQTGYAMAFAKGSDALVDAANKSISEIKEQNLITNDYIPKASKYMKTTTEDNDLIDYWSYFLKGIEYTLLITAISVVIGFILGTLLALMRLSDNKIAHAISVAYIEFIRGTPLMVQVMFVYFGIGAVVQSLPALVAGIIATSLNSGAYIAEIIRSGIDSIEKGQTEAARSLGLTKNQTYRYVVIPQALKNIWPALGNEFITLIKESSIVSIIGVTDLMYQTQLVQSATYKGVAPLFVTMIIYFIMTFSLSKVLGHFERKMNHD</sequence>
<dbReference type="Pfam" id="PF00528">
    <property type="entry name" value="BPD_transp_1"/>
    <property type="match status" value="1"/>
</dbReference>
<gene>
    <name evidence="12" type="ORF">IV53_GL000509</name>
</gene>
<proteinExistence type="inferred from homology"/>
<dbReference type="InterPro" id="IPR035906">
    <property type="entry name" value="MetI-like_sf"/>
</dbReference>
<dbReference type="eggNOG" id="COG0834">
    <property type="taxonomic scope" value="Bacteria"/>
</dbReference>
<evidence type="ECO:0000256" key="8">
    <source>
        <dbReference type="ARBA" id="ARBA00023136"/>
    </source>
</evidence>
<dbReference type="PANTHER" id="PTHR30614">
    <property type="entry name" value="MEMBRANE COMPONENT OF AMINO ACID ABC TRANSPORTER"/>
    <property type="match status" value="1"/>
</dbReference>
<keyword evidence="5 9" id="KW-0812">Transmembrane</keyword>
<keyword evidence="6" id="KW-0029">Amino-acid transport</keyword>
<dbReference type="RefSeq" id="WP_027106951.1">
    <property type="nucleotide sequence ID" value="NZ_JQBZ01000025.1"/>
</dbReference>
<dbReference type="eggNOG" id="COG0765">
    <property type="taxonomic scope" value="Bacteria"/>
</dbReference>
<evidence type="ECO:0000256" key="7">
    <source>
        <dbReference type="ARBA" id="ARBA00022989"/>
    </source>
</evidence>